<gene>
    <name evidence="1" type="ORF">ABR82_07735</name>
</gene>
<evidence type="ECO:0000313" key="2">
    <source>
        <dbReference type="Proteomes" id="UP000051269"/>
    </source>
</evidence>
<comment type="caution">
    <text evidence="1">The sequence shown here is derived from an EMBL/GenBank/DDBJ whole genome shotgun (WGS) entry which is preliminary data.</text>
</comment>
<protein>
    <submittedName>
        <fullName evidence="1">Uncharacterized protein</fullName>
    </submittedName>
</protein>
<evidence type="ECO:0000313" key="1">
    <source>
        <dbReference type="EMBL" id="KRO62519.1"/>
    </source>
</evidence>
<sequence length="108" mass="11818">MTSAGVFLPVTDTDVVRTGVACDIVERFRGGNVFTITSDDDGEFAFVVDAIARKVTWEKDDVHVRPPHGMTGLQGFFRGIDEAEVADLNTRASDLVGHLAEVAFQSWF</sequence>
<dbReference type="AlphaFoldDB" id="A0A0R2RIU0"/>
<name>A0A0R2RIU0_9BACT</name>
<accession>A0A0R2RIU0</accession>
<dbReference type="Proteomes" id="UP000051269">
    <property type="component" value="Unassembled WGS sequence"/>
</dbReference>
<dbReference type="EMBL" id="LIBO01000065">
    <property type="protein sequence ID" value="KRO62519.1"/>
    <property type="molecule type" value="Genomic_DNA"/>
</dbReference>
<organism evidence="1 2">
    <name type="scientific">Verrucomicrobia subdivision 6 bacterium BACL9 MAG-120507-bin52</name>
    <dbReference type="NCBI Taxonomy" id="1655590"/>
    <lineage>
        <taxon>Bacteria</taxon>
        <taxon>Pseudomonadati</taxon>
        <taxon>Verrucomicrobiota</taxon>
        <taxon>Verrucomicrobiia</taxon>
        <taxon>Verrucomicrobiales</taxon>
        <taxon>Verrucomicrobia subdivision 6</taxon>
    </lineage>
</organism>
<reference evidence="1 2" key="1">
    <citation type="submission" date="2015-10" db="EMBL/GenBank/DDBJ databases">
        <title>Metagenome-Assembled Genomes uncover a global brackish microbiome.</title>
        <authorList>
            <person name="Hugerth L.W."/>
            <person name="Larsson J."/>
            <person name="Alneberg J."/>
            <person name="Lindh M.V."/>
            <person name="Legrand C."/>
            <person name="Pinhassi J."/>
            <person name="Andersson A.F."/>
        </authorList>
    </citation>
    <scope>NUCLEOTIDE SEQUENCE [LARGE SCALE GENOMIC DNA]</scope>
    <source>
        <strain evidence="1">BACL18 MAG-120507-bin52</strain>
    </source>
</reference>
<proteinExistence type="predicted"/>